<proteinExistence type="predicted"/>
<dbReference type="OrthoDB" id="9781701at2"/>
<keyword evidence="3" id="KW-1185">Reference proteome</keyword>
<dbReference type="InterPro" id="IPR036732">
    <property type="entry name" value="AFP_Neu5c_C_sf"/>
</dbReference>
<dbReference type="InterPro" id="IPR006190">
    <property type="entry name" value="SAF_AFP_Neu5Ac"/>
</dbReference>
<evidence type="ECO:0000313" key="2">
    <source>
        <dbReference type="EMBL" id="ARU57179.1"/>
    </source>
</evidence>
<dbReference type="AlphaFoldDB" id="A0A1Y0IAJ0"/>
<dbReference type="InterPro" id="IPR013132">
    <property type="entry name" value="PseI/NeuA/B-like_N"/>
</dbReference>
<dbReference type="SMART" id="SM00858">
    <property type="entry name" value="SAF"/>
    <property type="match status" value="1"/>
</dbReference>
<dbReference type="KEGG" id="ome:OLMES_3136"/>
<dbReference type="Proteomes" id="UP000196027">
    <property type="component" value="Chromosome"/>
</dbReference>
<evidence type="ECO:0000259" key="1">
    <source>
        <dbReference type="PROSITE" id="PS50844"/>
    </source>
</evidence>
<dbReference type="GO" id="GO:0016051">
    <property type="term" value="P:carbohydrate biosynthetic process"/>
    <property type="evidence" value="ECO:0007669"/>
    <property type="project" value="InterPro"/>
</dbReference>
<dbReference type="SUPFAM" id="SSF51569">
    <property type="entry name" value="Aldolase"/>
    <property type="match status" value="1"/>
</dbReference>
<protein>
    <submittedName>
        <fullName evidence="2">Pseudaminic acid synthase</fullName>
    </submittedName>
</protein>
<dbReference type="PANTHER" id="PTHR42966">
    <property type="entry name" value="N-ACETYLNEURAMINATE SYNTHASE"/>
    <property type="match status" value="1"/>
</dbReference>
<accession>A0A1Y0IAJ0</accession>
<dbReference type="Pfam" id="PF08666">
    <property type="entry name" value="SAF"/>
    <property type="match status" value="1"/>
</dbReference>
<dbReference type="NCBIfam" id="TIGR03586">
    <property type="entry name" value="PseI"/>
    <property type="match status" value="1"/>
</dbReference>
<dbReference type="InterPro" id="IPR020030">
    <property type="entry name" value="Pseudaminic_synth_PseI"/>
</dbReference>
<feature type="domain" description="AFP-like" evidence="1">
    <location>
        <begin position="298"/>
        <end position="354"/>
    </location>
</feature>
<dbReference type="InterPro" id="IPR013785">
    <property type="entry name" value="Aldolase_TIM"/>
</dbReference>
<dbReference type="PANTHER" id="PTHR42966:SF2">
    <property type="entry name" value="PSEUDAMINIC ACID SYNTHASE"/>
    <property type="match status" value="1"/>
</dbReference>
<dbReference type="InterPro" id="IPR013974">
    <property type="entry name" value="SAF"/>
</dbReference>
<dbReference type="PROSITE" id="PS50844">
    <property type="entry name" value="AFP_LIKE"/>
    <property type="match status" value="1"/>
</dbReference>
<dbReference type="Gene3D" id="3.20.20.70">
    <property type="entry name" value="Aldolase class I"/>
    <property type="match status" value="1"/>
</dbReference>
<gene>
    <name evidence="2" type="primary">pseI</name>
    <name evidence="2" type="ORF">OLMES_3136</name>
</gene>
<dbReference type="Pfam" id="PF03102">
    <property type="entry name" value="NeuB"/>
    <property type="match status" value="1"/>
</dbReference>
<dbReference type="RefSeq" id="WP_087462101.1">
    <property type="nucleotide sequence ID" value="NZ_CP021425.1"/>
</dbReference>
<evidence type="ECO:0000313" key="3">
    <source>
        <dbReference type="Proteomes" id="UP000196027"/>
    </source>
</evidence>
<reference evidence="2 3" key="1">
    <citation type="submission" date="2017-05" db="EMBL/GenBank/DDBJ databases">
        <title>Genomic insights into alkan degradation activity of Oleiphilus messinensis.</title>
        <authorList>
            <person name="Kozyavkin S.A."/>
            <person name="Slesarev A.I."/>
            <person name="Golyshin P.N."/>
            <person name="Korzhenkov A."/>
            <person name="Golyshina O.N."/>
            <person name="Toshchakov S.V."/>
        </authorList>
    </citation>
    <scope>NUCLEOTIDE SEQUENCE [LARGE SCALE GENOMIC DNA]</scope>
    <source>
        <strain evidence="2 3">ME102</strain>
    </source>
</reference>
<dbReference type="EMBL" id="CP021425">
    <property type="protein sequence ID" value="ARU57179.1"/>
    <property type="molecule type" value="Genomic_DNA"/>
</dbReference>
<dbReference type="CDD" id="cd11615">
    <property type="entry name" value="SAF_NeuB_like"/>
    <property type="match status" value="1"/>
</dbReference>
<dbReference type="InterPro" id="IPR057736">
    <property type="entry name" value="SAF_PseI/NeuA/NeuB"/>
</dbReference>
<sequence length="354" mass="39027">MTQALSEVRIASRRVSDQEDPFIIAEFSGNHAQDLAIAEEMVRAAARAGVDAIKLQTYTADTITLDGKSREFQIRDDSSLWKGETLHSLYKKACTPWAWHSQLFSLARENGLIAFSSPFDETSVELLESLDVPCYKIASFELNHFPLLKALARTGKPIIMSTGMATLEDIDASVEYLYQQGCSELVLLKCTSSYPAPIKDANLRTIEDMKRRFQIPVGLSDHCQGIDVALASVALGANVIERHIVLDRNTEAVDGAFSSTPEEFSRLVGQTKNISAALGKVQYGPSESELDSLKYRRSIYVTQNLEPGAILTAENIKVIRPGYGLAPKFFEEVLGKKVNKAKLANTPLHADDID</sequence>
<dbReference type="InterPro" id="IPR051690">
    <property type="entry name" value="PseI-like"/>
</dbReference>
<dbReference type="Gene3D" id="3.90.1210.10">
    <property type="entry name" value="Antifreeze-like/N-acetylneuraminic acid synthase C-terminal domain"/>
    <property type="match status" value="1"/>
</dbReference>
<dbReference type="GO" id="GO:0047444">
    <property type="term" value="F:N-acylneuraminate-9-phosphate synthase activity"/>
    <property type="evidence" value="ECO:0007669"/>
    <property type="project" value="TreeGrafter"/>
</dbReference>
<organism evidence="2 3">
    <name type="scientific">Oleiphilus messinensis</name>
    <dbReference type="NCBI Taxonomy" id="141451"/>
    <lineage>
        <taxon>Bacteria</taxon>
        <taxon>Pseudomonadati</taxon>
        <taxon>Pseudomonadota</taxon>
        <taxon>Gammaproteobacteria</taxon>
        <taxon>Oceanospirillales</taxon>
        <taxon>Oleiphilaceae</taxon>
        <taxon>Oleiphilus</taxon>
    </lineage>
</organism>
<name>A0A1Y0IAJ0_9GAMM</name>
<dbReference type="SUPFAM" id="SSF51269">
    <property type="entry name" value="AFP III-like domain"/>
    <property type="match status" value="1"/>
</dbReference>